<keyword evidence="2" id="KW-1185">Reference proteome</keyword>
<name>A0ACC2B6F9_DIPCM</name>
<dbReference type="Proteomes" id="UP001162992">
    <property type="component" value="Chromosome 17"/>
</dbReference>
<organism evidence="1 2">
    <name type="scientific">Diphasiastrum complanatum</name>
    <name type="common">Issler's clubmoss</name>
    <name type="synonym">Lycopodium complanatum</name>
    <dbReference type="NCBI Taxonomy" id="34168"/>
    <lineage>
        <taxon>Eukaryota</taxon>
        <taxon>Viridiplantae</taxon>
        <taxon>Streptophyta</taxon>
        <taxon>Embryophyta</taxon>
        <taxon>Tracheophyta</taxon>
        <taxon>Lycopodiopsida</taxon>
        <taxon>Lycopodiales</taxon>
        <taxon>Lycopodiaceae</taxon>
        <taxon>Lycopodioideae</taxon>
        <taxon>Diphasiastrum</taxon>
    </lineage>
</organism>
<sequence>MHMGKRSFPLSEQPGIIGHSGEASFRKQGFDLSNNRHEATFLSEAGNAVHMILNNVSNITGLDGVGSPLGAKNVDEISNRSGKRTEQSKQNFEQGIGTSFYNRDHVGAQSIGDVCLDEGFLMASSNLMGSCLHPCHTEHGKGLNKNVIKLKDMARGKGSDVSGTTLSSGKQKLNVSGGQHPAKMVLALVHEGEVTWDLKWQPVGDIPGEEADDRESLRLGILALILGDGSLQVLDVPNPNILKALWKRKSRDDPTVVKIQPVLKCSDLRSGGHKSIPLTVEWSTSKPHDMLLAGCHDGTVAVWKFEPKGVSCSETRPIMFFTADNLPLRTIAWAPDGSDSESKHIIATGGHSGCVRFWDLRDPFRPIWEIHLSRGCVLKMDWLAAPRCVLLAMDDGTVRILSLNKIVSETPSTGKPFPATQAQGVQSYLCSSFAIWDIHVSRETGIVSYGGADGSVLRFELTEKAVDKGGKRYREPHYHCGAFAAEHDNETIMVVSPSHDAMETSLYGWGYMPRSKRGFSAAWNQAMRDMFKTTSGDQFARQSMGKRRREPAEDDACSDFIVRELKKTDFPEVSYESQGIHEVDEIALTLCGSSTRGKEKGKSKNASKPKGSKECDSENNSEPLPLTHIEKFPPPIVAVHKVRWNCNKGSENWICYGGSAGIIRCQQVFH</sequence>
<accession>A0ACC2B6F9</accession>
<gene>
    <name evidence="1" type="ORF">O6H91_17G046100</name>
</gene>
<protein>
    <submittedName>
        <fullName evidence="1">Uncharacterized protein</fullName>
    </submittedName>
</protein>
<evidence type="ECO:0000313" key="1">
    <source>
        <dbReference type="EMBL" id="KAJ7525335.1"/>
    </source>
</evidence>
<proteinExistence type="predicted"/>
<evidence type="ECO:0000313" key="2">
    <source>
        <dbReference type="Proteomes" id="UP001162992"/>
    </source>
</evidence>
<reference evidence="2" key="1">
    <citation type="journal article" date="2024" name="Proc. Natl. Acad. Sci. U.S.A.">
        <title>Extraordinary preservation of gene collinearity over three hundred million years revealed in homosporous lycophytes.</title>
        <authorList>
            <person name="Li C."/>
            <person name="Wickell D."/>
            <person name="Kuo L.Y."/>
            <person name="Chen X."/>
            <person name="Nie B."/>
            <person name="Liao X."/>
            <person name="Peng D."/>
            <person name="Ji J."/>
            <person name="Jenkins J."/>
            <person name="Williams M."/>
            <person name="Shu S."/>
            <person name="Plott C."/>
            <person name="Barry K."/>
            <person name="Rajasekar S."/>
            <person name="Grimwood J."/>
            <person name="Han X."/>
            <person name="Sun S."/>
            <person name="Hou Z."/>
            <person name="He W."/>
            <person name="Dai G."/>
            <person name="Sun C."/>
            <person name="Schmutz J."/>
            <person name="Leebens-Mack J.H."/>
            <person name="Li F.W."/>
            <person name="Wang L."/>
        </authorList>
    </citation>
    <scope>NUCLEOTIDE SEQUENCE [LARGE SCALE GENOMIC DNA]</scope>
    <source>
        <strain evidence="2">cv. PW_Plant_1</strain>
    </source>
</reference>
<dbReference type="EMBL" id="CM055108">
    <property type="protein sequence ID" value="KAJ7525335.1"/>
    <property type="molecule type" value="Genomic_DNA"/>
</dbReference>
<comment type="caution">
    <text evidence="1">The sequence shown here is derived from an EMBL/GenBank/DDBJ whole genome shotgun (WGS) entry which is preliminary data.</text>
</comment>